<dbReference type="OrthoDB" id="5795902at2759"/>
<dbReference type="Proteomes" id="UP000319731">
    <property type="component" value="Unassembled WGS sequence"/>
</dbReference>
<accession>A0A507C6T1</accession>
<dbReference type="InterPro" id="IPR002241">
    <property type="entry name" value="Glyco_hydro_27"/>
</dbReference>
<evidence type="ECO:0000256" key="4">
    <source>
        <dbReference type="ARBA" id="ARBA00022729"/>
    </source>
</evidence>
<evidence type="ECO:0000256" key="5">
    <source>
        <dbReference type="ARBA" id="ARBA00022801"/>
    </source>
</evidence>
<comment type="catalytic activity">
    <reaction evidence="1 8">
        <text>Hydrolysis of terminal, non-reducing alpha-D-galactose residues in alpha-D-galactosides, including galactose oligosaccharides, galactomannans and galactolipids.</text>
        <dbReference type="EC" id="3.2.1.22"/>
    </reaction>
</comment>
<evidence type="ECO:0000256" key="7">
    <source>
        <dbReference type="ARBA" id="ARBA00023295"/>
    </source>
</evidence>
<gene>
    <name evidence="10" type="ORF">SmJEL517_g03888</name>
</gene>
<name>A0A507C6T1_9FUNG</name>
<dbReference type="GeneID" id="42005113"/>
<dbReference type="EMBL" id="QEAO01000022">
    <property type="protein sequence ID" value="TPX33253.1"/>
    <property type="molecule type" value="Genomic_DNA"/>
</dbReference>
<dbReference type="AlphaFoldDB" id="A0A507C6T1"/>
<dbReference type="FunFam" id="2.60.40.1180:FF:000008">
    <property type="entry name" value="Alpha-galactosidase"/>
    <property type="match status" value="1"/>
</dbReference>
<dbReference type="PRINTS" id="PR00740">
    <property type="entry name" value="GLHYDRLASE27"/>
</dbReference>
<keyword evidence="5 8" id="KW-0378">Hydrolase</keyword>
<dbReference type="InterPro" id="IPR013785">
    <property type="entry name" value="Aldolase_TIM"/>
</dbReference>
<keyword evidence="4" id="KW-0732">Signal</keyword>
<evidence type="ECO:0000313" key="11">
    <source>
        <dbReference type="Proteomes" id="UP000319731"/>
    </source>
</evidence>
<evidence type="ECO:0000256" key="8">
    <source>
        <dbReference type="RuleBase" id="RU361168"/>
    </source>
</evidence>
<dbReference type="SUPFAM" id="SSF51011">
    <property type="entry name" value="Glycosyl hydrolase domain"/>
    <property type="match status" value="1"/>
</dbReference>
<dbReference type="Gene3D" id="3.20.20.70">
    <property type="entry name" value="Aldolase class I"/>
    <property type="match status" value="2"/>
</dbReference>
<dbReference type="STRING" id="1806994.A0A507C6T1"/>
<dbReference type="EC" id="3.2.1.22" evidence="3 8"/>
<evidence type="ECO:0000256" key="3">
    <source>
        <dbReference type="ARBA" id="ARBA00012755"/>
    </source>
</evidence>
<dbReference type="Pfam" id="PF16499">
    <property type="entry name" value="Melibiase_2"/>
    <property type="match status" value="2"/>
</dbReference>
<dbReference type="GO" id="GO:0005975">
    <property type="term" value="P:carbohydrate metabolic process"/>
    <property type="evidence" value="ECO:0007669"/>
    <property type="project" value="InterPro"/>
</dbReference>
<reference evidence="10 11" key="1">
    <citation type="journal article" date="2019" name="Sci. Rep.">
        <title>Comparative genomics of chytrid fungi reveal insights into the obligate biotrophic and pathogenic lifestyle of Synchytrium endobioticum.</title>
        <authorList>
            <person name="van de Vossenberg B.T.L.H."/>
            <person name="Warris S."/>
            <person name="Nguyen H.D.T."/>
            <person name="van Gent-Pelzer M.P.E."/>
            <person name="Joly D.L."/>
            <person name="van de Geest H.C."/>
            <person name="Bonants P.J.M."/>
            <person name="Smith D.S."/>
            <person name="Levesque C.A."/>
            <person name="van der Lee T.A.J."/>
        </authorList>
    </citation>
    <scope>NUCLEOTIDE SEQUENCE [LARGE SCALE GENOMIC DNA]</scope>
    <source>
        <strain evidence="10 11">JEL517</strain>
    </source>
</reference>
<feature type="domain" description="Alpha galactosidase C-terminal" evidence="9">
    <location>
        <begin position="275"/>
        <end position="350"/>
    </location>
</feature>
<dbReference type="Pfam" id="PF17801">
    <property type="entry name" value="Melibiase_C"/>
    <property type="match status" value="1"/>
</dbReference>
<protein>
    <recommendedName>
        <fullName evidence="3 8">Alpha-galactosidase</fullName>
        <ecNumber evidence="3 8">3.2.1.22</ecNumber>
    </recommendedName>
    <alternativeName>
        <fullName evidence="8">Melibiase</fullName>
    </alternativeName>
</protein>
<comment type="similarity">
    <text evidence="2 8">Belongs to the glycosyl hydrolase 27 family.</text>
</comment>
<keyword evidence="11" id="KW-1185">Reference proteome</keyword>
<dbReference type="Gene3D" id="2.60.40.1180">
    <property type="entry name" value="Golgi alpha-mannosidase II"/>
    <property type="match status" value="1"/>
</dbReference>
<evidence type="ECO:0000313" key="10">
    <source>
        <dbReference type="EMBL" id="TPX33253.1"/>
    </source>
</evidence>
<keyword evidence="6 8" id="KW-1015">Disulfide bond</keyword>
<keyword evidence="7 8" id="KW-0326">Glycosidase</keyword>
<dbReference type="PANTHER" id="PTHR11452:SF75">
    <property type="entry name" value="ALPHA-GALACTOSIDASE MEL1"/>
    <property type="match status" value="1"/>
</dbReference>
<dbReference type="CDD" id="cd14792">
    <property type="entry name" value="GH27"/>
    <property type="match status" value="1"/>
</dbReference>
<dbReference type="InterPro" id="IPR013780">
    <property type="entry name" value="Glyco_hydro_b"/>
</dbReference>
<evidence type="ECO:0000256" key="6">
    <source>
        <dbReference type="ARBA" id="ARBA00023157"/>
    </source>
</evidence>
<dbReference type="InterPro" id="IPR041233">
    <property type="entry name" value="Melibiase_C"/>
</dbReference>
<proteinExistence type="inferred from homology"/>
<dbReference type="RefSeq" id="XP_031024295.1">
    <property type="nucleotide sequence ID" value="XM_031169816.1"/>
</dbReference>
<evidence type="ECO:0000256" key="1">
    <source>
        <dbReference type="ARBA" id="ARBA00001255"/>
    </source>
</evidence>
<comment type="caution">
    <text evidence="10">The sequence shown here is derived from an EMBL/GenBank/DDBJ whole genome shotgun (WGS) entry which is preliminary data.</text>
</comment>
<dbReference type="PANTHER" id="PTHR11452">
    <property type="entry name" value="ALPHA-GALACTOSIDASE/ALPHA-N-ACETYLGALACTOSAMINIDASE"/>
    <property type="match status" value="1"/>
</dbReference>
<organism evidence="10 11">
    <name type="scientific">Synchytrium microbalum</name>
    <dbReference type="NCBI Taxonomy" id="1806994"/>
    <lineage>
        <taxon>Eukaryota</taxon>
        <taxon>Fungi</taxon>
        <taxon>Fungi incertae sedis</taxon>
        <taxon>Chytridiomycota</taxon>
        <taxon>Chytridiomycota incertae sedis</taxon>
        <taxon>Chytridiomycetes</taxon>
        <taxon>Synchytriales</taxon>
        <taxon>Synchytriaceae</taxon>
        <taxon>Synchytrium</taxon>
    </lineage>
</organism>
<evidence type="ECO:0000259" key="9">
    <source>
        <dbReference type="Pfam" id="PF17801"/>
    </source>
</evidence>
<dbReference type="GO" id="GO:0004557">
    <property type="term" value="F:alpha-galactosidase activity"/>
    <property type="evidence" value="ECO:0007669"/>
    <property type="project" value="UniProtKB-EC"/>
</dbReference>
<dbReference type="InterPro" id="IPR017853">
    <property type="entry name" value="GH"/>
</dbReference>
<dbReference type="SUPFAM" id="SSF51445">
    <property type="entry name" value="(Trans)glycosidases"/>
    <property type="match status" value="1"/>
</dbReference>
<evidence type="ECO:0000256" key="2">
    <source>
        <dbReference type="ARBA" id="ARBA00009743"/>
    </source>
</evidence>
<sequence length="423" mass="46979">MDWAEHHQWGEIRSLHALLAWKSLKCISPPPSFNSWNRFGCGINEGLFRKTADRLIELAGYEYVNIDDCWQVDRLPDGTIGVDPRFPNGMKALADYVHDKGLKFGLYSSAGTMTCEKRPGSLNFEVIDARTYAAWDVDYLKYDNCFNENIPALTRGQESPWLWGPEVANAWRTTGDIRDKWMSVIYILDLQVPIAQHSRPQGFNDMDMLEVGNGVLTTGEYRSHFSLWSALKSPLLIGCDLDNISPIDLEILLAPEIMAVNQDPLGISAIRVWKEGDLDVWSGPLSSGDKVSVLFNRASHNNIISVPLTALGYPPATLVLARDLWRRQDIGTYQTTFSANVPPHGVVVIKTRSTHEQTSVVKTTIYTPLYMDEDVIVAANGTQTSRVSTSSSSIPNQAILAVAGAGLATIMLLQSRGSRRPKL</sequence>